<evidence type="ECO:0000259" key="2">
    <source>
        <dbReference type="Pfam" id="PF10110"/>
    </source>
</evidence>
<feature type="transmembrane region" description="Helical" evidence="1">
    <location>
        <begin position="104"/>
        <end position="125"/>
    </location>
</feature>
<gene>
    <name evidence="3" type="ORF">J2S57_001136</name>
</gene>
<feature type="transmembrane region" description="Helical" evidence="1">
    <location>
        <begin position="285"/>
        <end position="315"/>
    </location>
</feature>
<feature type="domain" description="Glycerophosphoryl diester phosphodiesterase membrane" evidence="2">
    <location>
        <begin position="203"/>
        <end position="319"/>
    </location>
</feature>
<dbReference type="InterPro" id="IPR018476">
    <property type="entry name" value="GlyceroP-diester-Pdiesterase_M"/>
</dbReference>
<accession>A0ABT9NY84</accession>
<dbReference type="PANTHER" id="PTHR33133:SF1">
    <property type="entry name" value="EXPRESSED PROTEIN-RELATED"/>
    <property type="match status" value="1"/>
</dbReference>
<evidence type="ECO:0000256" key="1">
    <source>
        <dbReference type="SAM" id="Phobius"/>
    </source>
</evidence>
<evidence type="ECO:0000313" key="3">
    <source>
        <dbReference type="EMBL" id="MDP9825387.1"/>
    </source>
</evidence>
<proteinExistence type="predicted"/>
<feature type="transmembrane region" description="Helical" evidence="1">
    <location>
        <begin position="240"/>
        <end position="265"/>
    </location>
</feature>
<reference evidence="3 4" key="1">
    <citation type="submission" date="2023-07" db="EMBL/GenBank/DDBJ databases">
        <title>Sequencing the genomes of 1000 actinobacteria strains.</title>
        <authorList>
            <person name="Klenk H.-P."/>
        </authorList>
    </citation>
    <scope>NUCLEOTIDE SEQUENCE [LARGE SCALE GENOMIC DNA]</scope>
    <source>
        <strain evidence="3 4">DSM 44388</strain>
    </source>
</reference>
<comment type="caution">
    <text evidence="3">The sequence shown here is derived from an EMBL/GenBank/DDBJ whole genome shotgun (WGS) entry which is preliminary data.</text>
</comment>
<feature type="transmembrane region" description="Helical" evidence="1">
    <location>
        <begin position="186"/>
        <end position="219"/>
    </location>
</feature>
<evidence type="ECO:0000313" key="4">
    <source>
        <dbReference type="Proteomes" id="UP001235712"/>
    </source>
</evidence>
<dbReference type="Proteomes" id="UP001235712">
    <property type="component" value="Unassembled WGS sequence"/>
</dbReference>
<dbReference type="EMBL" id="JAUSQZ010000001">
    <property type="protein sequence ID" value="MDP9825387.1"/>
    <property type="molecule type" value="Genomic_DNA"/>
</dbReference>
<sequence length="335" mass="34749">MPGQPGWQRGSGRGAGIIPLRPLSIGEIYDGAIRAIRANPRTMVGWSAVVGAIITVAATIPQLLALNALWGSALSGDALTTEEDAEALSEVFGVFGVTALSTTIQSLLATTIITGLLIVAVGGAVRGEALAPGELWRRAKGRLWAVLGLAVLLLVTATVLIAVCMAPGGVLLWQAVQGDADAEGIFVAFLVLALGGLVGAIVYAALYLGYWALAVPALLLENLGMTAALRRSARLVRGSFWRVFGISLLTAVIAAVIGEIFTVPFSLVGNGVVLALGTTGPASLIVPQLLVTLGTIMAGAVLYPFSAGAVTLLYLDLRMRREGMDVEMLRSEQPR</sequence>
<feature type="transmembrane region" description="Helical" evidence="1">
    <location>
        <begin position="43"/>
        <end position="64"/>
    </location>
</feature>
<organism evidence="3 4">
    <name type="scientific">Kineosporia succinea</name>
    <dbReference type="NCBI Taxonomy" id="84632"/>
    <lineage>
        <taxon>Bacteria</taxon>
        <taxon>Bacillati</taxon>
        <taxon>Actinomycetota</taxon>
        <taxon>Actinomycetes</taxon>
        <taxon>Kineosporiales</taxon>
        <taxon>Kineosporiaceae</taxon>
        <taxon>Kineosporia</taxon>
    </lineage>
</organism>
<keyword evidence="4" id="KW-1185">Reference proteome</keyword>
<dbReference type="PANTHER" id="PTHR33133">
    <property type="entry name" value="OS08G0107100 PROTEIN-RELATED"/>
    <property type="match status" value="1"/>
</dbReference>
<feature type="transmembrane region" description="Helical" evidence="1">
    <location>
        <begin position="146"/>
        <end position="174"/>
    </location>
</feature>
<name>A0ABT9NY84_9ACTN</name>
<keyword evidence="1" id="KW-0812">Transmembrane</keyword>
<keyword evidence="1" id="KW-1133">Transmembrane helix</keyword>
<dbReference type="RefSeq" id="WP_307239111.1">
    <property type="nucleotide sequence ID" value="NZ_JAUSQZ010000001.1"/>
</dbReference>
<protein>
    <recommendedName>
        <fullName evidence="2">Glycerophosphoryl diester phosphodiesterase membrane domain-containing protein</fullName>
    </recommendedName>
</protein>
<dbReference type="Pfam" id="PF10110">
    <property type="entry name" value="GPDPase_memb"/>
    <property type="match status" value="1"/>
</dbReference>
<keyword evidence="1" id="KW-0472">Membrane</keyword>